<reference evidence="11" key="1">
    <citation type="journal article" date="2019" name="Int. J. Syst. Evol. Microbiol.">
        <title>The Global Catalogue of Microorganisms (GCM) 10K type strain sequencing project: providing services to taxonomists for standard genome sequencing and annotation.</title>
        <authorList>
            <consortium name="The Broad Institute Genomics Platform"/>
            <consortium name="The Broad Institute Genome Sequencing Center for Infectious Disease"/>
            <person name="Wu L."/>
            <person name="Ma J."/>
        </authorList>
    </citation>
    <scope>NUCLEOTIDE SEQUENCE [LARGE SCALE GENOMIC DNA]</scope>
    <source>
        <strain evidence="11">CGMCC 1.10992</strain>
    </source>
</reference>
<keyword evidence="6 8" id="KW-0411">Iron-sulfur</keyword>
<evidence type="ECO:0000256" key="7">
    <source>
        <dbReference type="ARBA" id="ARBA00023239"/>
    </source>
</evidence>
<comment type="cofactor">
    <cofactor evidence="8">
        <name>S-adenosyl-L-methionine</name>
        <dbReference type="ChEBI" id="CHEBI:59789"/>
    </cofactor>
    <text evidence="8">Binds 1 S-adenosyl-L-methionine per subunit.</text>
</comment>
<evidence type="ECO:0000256" key="6">
    <source>
        <dbReference type="ARBA" id="ARBA00023014"/>
    </source>
</evidence>
<feature type="binding site" evidence="8">
    <location>
        <position position="97"/>
    </location>
    <ligand>
        <name>S-adenosyl-L-methionine</name>
        <dbReference type="ChEBI" id="CHEBI:59789"/>
    </ligand>
</feature>
<evidence type="ECO:0000259" key="9">
    <source>
        <dbReference type="PROSITE" id="PS51918"/>
    </source>
</evidence>
<dbReference type="SUPFAM" id="SSF102114">
    <property type="entry name" value="Radical SAM enzymes"/>
    <property type="match status" value="1"/>
</dbReference>
<proteinExistence type="inferred from homology"/>
<keyword evidence="8" id="KW-0671">Queuosine biosynthesis</keyword>
<feature type="binding site" evidence="8">
    <location>
        <position position="41"/>
    </location>
    <ligand>
        <name>[4Fe-4S] cluster</name>
        <dbReference type="ChEBI" id="CHEBI:49883"/>
        <note>4Fe-4S-S-AdoMet</note>
    </ligand>
</feature>
<dbReference type="GO" id="GO:0016829">
    <property type="term" value="F:lyase activity"/>
    <property type="evidence" value="ECO:0007669"/>
    <property type="project" value="UniProtKB-KW"/>
</dbReference>
<dbReference type="InterPro" id="IPR013785">
    <property type="entry name" value="Aldolase_TIM"/>
</dbReference>
<comment type="caution">
    <text evidence="8">Lacks conserved residue(s) required for the propagation of feature annotation.</text>
</comment>
<comment type="cofactor">
    <cofactor evidence="8">
        <name>Mg(2+)</name>
        <dbReference type="ChEBI" id="CHEBI:18420"/>
    </cofactor>
</comment>
<dbReference type="Pfam" id="PF13353">
    <property type="entry name" value="Fer4_12"/>
    <property type="match status" value="1"/>
</dbReference>
<dbReference type="InterPro" id="IPR027609">
    <property type="entry name" value="rSAM_QueE_proteobac"/>
</dbReference>
<evidence type="ECO:0000256" key="1">
    <source>
        <dbReference type="ARBA" id="ARBA00022485"/>
    </source>
</evidence>
<evidence type="ECO:0000256" key="2">
    <source>
        <dbReference type="ARBA" id="ARBA00022691"/>
    </source>
</evidence>
<keyword evidence="4 8" id="KW-0460">Magnesium</keyword>
<dbReference type="InterPro" id="IPR007197">
    <property type="entry name" value="rSAM"/>
</dbReference>
<dbReference type="PANTHER" id="PTHR42836:SF1">
    <property type="entry name" value="7-CARBOXY-7-DEAZAGUANINE SYNTHASE"/>
    <property type="match status" value="1"/>
</dbReference>
<protein>
    <recommendedName>
        <fullName evidence="8">7-carboxy-7-deazaguanine synthase</fullName>
        <shortName evidence="8">CDG synthase</shortName>
        <ecNumber evidence="8">4.3.99.3</ecNumber>
    </recommendedName>
    <alternativeName>
        <fullName evidence="8">Queuosine biosynthesis protein QueE</fullName>
    </alternativeName>
</protein>
<dbReference type="InterPro" id="IPR024924">
    <property type="entry name" value="7-CO-7-deazaguanine_synth-like"/>
</dbReference>
<dbReference type="RefSeq" id="WP_345340336.1">
    <property type="nucleotide sequence ID" value="NZ_BAABLI010000014.1"/>
</dbReference>
<evidence type="ECO:0000256" key="3">
    <source>
        <dbReference type="ARBA" id="ARBA00022723"/>
    </source>
</evidence>
<comment type="cofactor">
    <cofactor evidence="8">
        <name>[4Fe-4S] cluster</name>
        <dbReference type="ChEBI" id="CHEBI:49883"/>
    </cofactor>
    <text evidence="8">Binds 1 [4Fe-4S] cluster. The cluster is coordinated with 3 cysteines and an exchangeable S-adenosyl-L-methionine.</text>
</comment>
<keyword evidence="5 8" id="KW-0408">Iron</keyword>
<dbReference type="HAMAP" id="MF_00917">
    <property type="entry name" value="QueE"/>
    <property type="match status" value="1"/>
</dbReference>
<keyword evidence="11" id="KW-1185">Reference proteome</keyword>
<keyword evidence="2 8" id="KW-0949">S-adenosyl-L-methionine</keyword>
<comment type="caution">
    <text evidence="10">The sequence shown here is derived from an EMBL/GenBank/DDBJ whole genome shotgun (WGS) entry which is preliminary data.</text>
</comment>
<comment type="function">
    <text evidence="8">Catalyzes the complex heterocyclic radical-mediated conversion of 6-carboxy-5,6,7,8-tetrahydropterin (CPH4) to 7-carboxy-7-deazaguanine (CDG), a step common to the biosynthetic pathways of all 7-deazapurine-containing compounds.</text>
</comment>
<feature type="binding site" evidence="8">
    <location>
        <begin position="40"/>
        <end position="42"/>
    </location>
    <ligand>
        <name>S-adenosyl-L-methionine</name>
        <dbReference type="ChEBI" id="CHEBI:59789"/>
    </ligand>
</feature>
<dbReference type="PIRSF" id="PIRSF000370">
    <property type="entry name" value="QueE"/>
    <property type="match status" value="1"/>
</dbReference>
<dbReference type="PROSITE" id="PS51918">
    <property type="entry name" value="RADICAL_SAM"/>
    <property type="match status" value="1"/>
</dbReference>
<dbReference type="Proteomes" id="UP001597380">
    <property type="component" value="Unassembled WGS sequence"/>
</dbReference>
<sequence length="229" mass="25420">MQQLAYPVNEVFETIQGEGVYTGVPAVFVRLQGCPVGCSWCDTKQTWEQEPENEISIKDLSAKSAEAPTWSYLTAKQLLDLCQSQGYVAKHIVITGGEPCIHDLLPLTDAFISEGYSVQIETSGTFEIKAAAACWVTVSPKVDMRGGYDVLESALQRADEIKHPIAKQSHIDDLDRLLEPLSETGELADKTICLQPISQLPRATELAIKTCIQRNWRLSIQAHKYLNIE</sequence>
<dbReference type="EMBL" id="JBHUHT010000009">
    <property type="protein sequence ID" value="MFD2095592.1"/>
    <property type="molecule type" value="Genomic_DNA"/>
</dbReference>
<keyword evidence="1 8" id="KW-0004">4Fe-4S</keyword>
<comment type="subunit">
    <text evidence="8">Homodimer.</text>
</comment>
<gene>
    <name evidence="8 10" type="primary">queE</name>
    <name evidence="10" type="ORF">ACFSJ3_06295</name>
</gene>
<evidence type="ECO:0000256" key="8">
    <source>
        <dbReference type="HAMAP-Rule" id="MF_00917"/>
    </source>
</evidence>
<feature type="domain" description="Radical SAM core" evidence="9">
    <location>
        <begin position="21"/>
        <end position="229"/>
    </location>
</feature>
<comment type="similarity">
    <text evidence="8">Belongs to the radical SAM superfamily. 7-carboxy-7-deazaguanine synthase family.</text>
</comment>
<feature type="binding site" evidence="8">
    <location>
        <position position="95"/>
    </location>
    <ligand>
        <name>substrate</name>
    </ligand>
</feature>
<comment type="pathway">
    <text evidence="8">Purine metabolism; 7-cyano-7-deazaguanine biosynthesis.</text>
</comment>
<feature type="binding site" evidence="8">
    <location>
        <begin position="139"/>
        <end position="141"/>
    </location>
    <ligand>
        <name>S-adenosyl-L-methionine</name>
        <dbReference type="ChEBI" id="CHEBI:59789"/>
    </ligand>
</feature>
<accession>A0ABW4XKE4</accession>
<name>A0ABW4XKE4_9GAMM</name>
<evidence type="ECO:0000256" key="5">
    <source>
        <dbReference type="ARBA" id="ARBA00023004"/>
    </source>
</evidence>
<evidence type="ECO:0000256" key="4">
    <source>
        <dbReference type="ARBA" id="ARBA00022842"/>
    </source>
</evidence>
<dbReference type="NCBIfam" id="TIGR04322">
    <property type="entry name" value="rSAM_QueE_Ecoli"/>
    <property type="match status" value="1"/>
</dbReference>
<dbReference type="EC" id="4.3.99.3" evidence="8"/>
<feature type="binding site" evidence="8">
    <location>
        <begin position="15"/>
        <end position="17"/>
    </location>
    <ligand>
        <name>substrate</name>
    </ligand>
</feature>
<keyword evidence="7 8" id="KW-0456">Lyase</keyword>
<feature type="binding site" evidence="8">
    <location>
        <position position="30"/>
    </location>
    <ligand>
        <name>substrate</name>
    </ligand>
</feature>
<comment type="catalytic activity">
    <reaction evidence="8">
        <text>6-carboxy-5,6,7,8-tetrahydropterin + H(+) = 7-carboxy-7-carbaguanine + NH4(+)</text>
        <dbReference type="Rhea" id="RHEA:27974"/>
        <dbReference type="ChEBI" id="CHEBI:15378"/>
        <dbReference type="ChEBI" id="CHEBI:28938"/>
        <dbReference type="ChEBI" id="CHEBI:61032"/>
        <dbReference type="ChEBI" id="CHEBI:61036"/>
        <dbReference type="EC" id="4.3.99.3"/>
    </reaction>
</comment>
<dbReference type="InterPro" id="IPR058240">
    <property type="entry name" value="rSAM_sf"/>
</dbReference>
<feature type="binding site" evidence="8">
    <location>
        <position position="38"/>
    </location>
    <ligand>
        <name>[4Fe-4S] cluster</name>
        <dbReference type="ChEBI" id="CHEBI:49883"/>
        <note>4Fe-4S-S-AdoMet</note>
    </ligand>
</feature>
<dbReference type="Gene3D" id="3.20.20.70">
    <property type="entry name" value="Aldolase class I"/>
    <property type="match status" value="1"/>
</dbReference>
<dbReference type="SFLD" id="SFLDS00029">
    <property type="entry name" value="Radical_SAM"/>
    <property type="match status" value="1"/>
</dbReference>
<evidence type="ECO:0000313" key="11">
    <source>
        <dbReference type="Proteomes" id="UP001597380"/>
    </source>
</evidence>
<feature type="binding site" evidence="8">
    <location>
        <position position="34"/>
    </location>
    <ligand>
        <name>[4Fe-4S] cluster</name>
        <dbReference type="ChEBI" id="CHEBI:49883"/>
        <note>4Fe-4S-S-AdoMet</note>
    </ligand>
</feature>
<dbReference type="PANTHER" id="PTHR42836">
    <property type="entry name" value="7-CARBOXY-7-DEAZAGUANINE SYNTHASE"/>
    <property type="match status" value="1"/>
</dbReference>
<evidence type="ECO:0000313" key="10">
    <source>
        <dbReference type="EMBL" id="MFD2095592.1"/>
    </source>
</evidence>
<keyword evidence="3 8" id="KW-0479">Metal-binding</keyword>
<feature type="binding site" evidence="8">
    <location>
        <position position="43"/>
    </location>
    <ligand>
        <name>Mg(2+)</name>
        <dbReference type="ChEBI" id="CHEBI:18420"/>
    </ligand>
</feature>
<organism evidence="10 11">
    <name type="scientific">Corallincola platygyrae</name>
    <dbReference type="NCBI Taxonomy" id="1193278"/>
    <lineage>
        <taxon>Bacteria</taxon>
        <taxon>Pseudomonadati</taxon>
        <taxon>Pseudomonadota</taxon>
        <taxon>Gammaproteobacteria</taxon>
        <taxon>Alteromonadales</taxon>
        <taxon>Psychromonadaceae</taxon>
        <taxon>Corallincola</taxon>
    </lineage>
</organism>